<evidence type="ECO:0000313" key="2">
    <source>
        <dbReference type="Proteomes" id="UP001239213"/>
    </source>
</evidence>
<evidence type="ECO:0000313" key="1">
    <source>
        <dbReference type="EMBL" id="KAK1484807.1"/>
    </source>
</evidence>
<proteinExistence type="predicted"/>
<comment type="caution">
    <text evidence="1">The sequence shown here is derived from an EMBL/GenBank/DDBJ whole genome shotgun (WGS) entry which is preliminary data.</text>
</comment>
<name>A0AAI9VH61_9PEZI</name>
<reference evidence="1" key="1">
    <citation type="submission" date="2016-11" db="EMBL/GenBank/DDBJ databases">
        <title>The genome sequence of Colletotrichum cuscutae.</title>
        <authorList>
            <person name="Baroncelli R."/>
        </authorList>
    </citation>
    <scope>NUCLEOTIDE SEQUENCE</scope>
    <source>
        <strain evidence="1">IMI 304802</strain>
    </source>
</reference>
<dbReference type="EMBL" id="MPDP01000074">
    <property type="protein sequence ID" value="KAK1484807.1"/>
    <property type="molecule type" value="Genomic_DNA"/>
</dbReference>
<organism evidence="1 2">
    <name type="scientific">Colletotrichum cuscutae</name>
    <dbReference type="NCBI Taxonomy" id="1209917"/>
    <lineage>
        <taxon>Eukaryota</taxon>
        <taxon>Fungi</taxon>
        <taxon>Dikarya</taxon>
        <taxon>Ascomycota</taxon>
        <taxon>Pezizomycotina</taxon>
        <taxon>Sordariomycetes</taxon>
        <taxon>Hypocreomycetidae</taxon>
        <taxon>Glomerellales</taxon>
        <taxon>Glomerellaceae</taxon>
        <taxon>Colletotrichum</taxon>
        <taxon>Colletotrichum acutatum species complex</taxon>
    </lineage>
</organism>
<sequence length="202" mass="22104">MGAKTSLQQLRRQRASSGPDKVPVLVQTLDEYTRSITALYSYTSAAVVTEKAHATRRDASTRRNARGLRAGTHMEVAVRLTLSGFAPSKIPHHHLLPSLRYLNWRDGRDAKGTAQELGQTLLSTYHCCLESLILGFQQGMDLNNTIRLASPPTSYHRLSAAARPSGPLDADPARHKHLELRGQGTAATTRSSPAACRALKAW</sequence>
<keyword evidence="2" id="KW-1185">Reference proteome</keyword>
<dbReference type="AlphaFoldDB" id="A0AAI9VH61"/>
<accession>A0AAI9VH61</accession>
<dbReference type="Proteomes" id="UP001239213">
    <property type="component" value="Unassembled WGS sequence"/>
</dbReference>
<protein>
    <submittedName>
        <fullName evidence="1">Uncharacterized protein</fullName>
    </submittedName>
</protein>
<gene>
    <name evidence="1" type="ORF">CCUS01_15417</name>
</gene>